<gene>
    <name evidence="9" type="ORF">KIW84_062925</name>
</gene>
<comment type="caution">
    <text evidence="9">The sequence shown here is derived from an EMBL/GenBank/DDBJ whole genome shotgun (WGS) entry which is preliminary data.</text>
</comment>
<keyword evidence="3 6" id="KW-0805">Transcription regulation</keyword>
<dbReference type="AlphaFoldDB" id="A0A9D5A8X3"/>
<dbReference type="Gramene" id="Psat06G0292500-T1">
    <property type="protein sequence ID" value="KAI5396875.1"/>
    <property type="gene ID" value="KIW84_062925"/>
</dbReference>
<name>A0A9D5A8X3_PEA</name>
<dbReference type="EMBL" id="JAMSHJ010000006">
    <property type="protein sequence ID" value="KAI5396875.1"/>
    <property type="molecule type" value="Genomic_DNA"/>
</dbReference>
<evidence type="ECO:0000313" key="9">
    <source>
        <dbReference type="EMBL" id="KAI5396875.1"/>
    </source>
</evidence>
<keyword evidence="10" id="KW-1185">Reference proteome</keyword>
<comment type="similarity">
    <text evidence="2 6">Belongs to the enhancer of polycomb family.</text>
</comment>
<keyword evidence="4 6" id="KW-0804">Transcription</keyword>
<accession>A0A9D5A8X3</accession>
<evidence type="ECO:0000256" key="5">
    <source>
        <dbReference type="ARBA" id="ARBA00023242"/>
    </source>
</evidence>
<dbReference type="PANTHER" id="PTHR14898">
    <property type="entry name" value="ENHANCER OF POLYCOMB"/>
    <property type="match status" value="1"/>
</dbReference>
<dbReference type="Proteomes" id="UP001058974">
    <property type="component" value="Chromosome 6"/>
</dbReference>
<dbReference type="Pfam" id="PF10513">
    <property type="entry name" value="EPL1"/>
    <property type="match status" value="1"/>
</dbReference>
<proteinExistence type="inferred from homology"/>
<evidence type="ECO:0000256" key="4">
    <source>
        <dbReference type="ARBA" id="ARBA00023163"/>
    </source>
</evidence>
<feature type="compositionally biased region" description="Basic and acidic residues" evidence="7">
    <location>
        <begin position="40"/>
        <end position="52"/>
    </location>
</feature>
<dbReference type="GO" id="GO:0006357">
    <property type="term" value="P:regulation of transcription by RNA polymerase II"/>
    <property type="evidence" value="ECO:0007669"/>
    <property type="project" value="InterPro"/>
</dbReference>
<evidence type="ECO:0000256" key="7">
    <source>
        <dbReference type="SAM" id="MobiDB-lite"/>
    </source>
</evidence>
<evidence type="ECO:0000256" key="6">
    <source>
        <dbReference type="RuleBase" id="RU361124"/>
    </source>
</evidence>
<dbReference type="InterPro" id="IPR024943">
    <property type="entry name" value="Enhancer_polycomb"/>
</dbReference>
<keyword evidence="5 6" id="KW-0539">Nucleus</keyword>
<dbReference type="Gramene" id="Psat6g092960.1">
    <property type="protein sequence ID" value="Psat6g092960.1.cds"/>
    <property type="gene ID" value="Psat6g092960"/>
</dbReference>
<evidence type="ECO:0000256" key="3">
    <source>
        <dbReference type="ARBA" id="ARBA00023015"/>
    </source>
</evidence>
<evidence type="ECO:0000256" key="2">
    <source>
        <dbReference type="ARBA" id="ARBA00008035"/>
    </source>
</evidence>
<feature type="domain" description="Enhancer of polycomb-like N-terminal" evidence="8">
    <location>
        <begin position="499"/>
        <end position="580"/>
    </location>
</feature>
<dbReference type="OrthoDB" id="435275at2759"/>
<evidence type="ECO:0000313" key="10">
    <source>
        <dbReference type="Proteomes" id="UP001058974"/>
    </source>
</evidence>
<sequence length="746" mass="83913">MPAAGMKRSTRAFGVVMKGSDSGRVLRSGRRLFPEQSVEENTKRGNVGDDCPKQPLPSKETAVPPKTDESERAVRKVKRVRNGDKVDRMYGIVYSRKRRRTARSSRLELYKKKREETVESGVGSVLSVVVKHHARKNGRFSSLLVSVLRYMKRVTVTLPELLAFFMSEPIHAAFDSQGVKFLQGSPPASTGICRFFGITQFIPLVSVDFSAVPIYFEYLHSAMLLAFLFRSFFIVNSPINAHSEDGDGLEVIDFPEYNDKLQISFDTVEREPSESETVIPDVIEINDSLSLPSPAKGTRQARSRNGQFRCVMGSRGIQKRRSSLRKRKANSPLTMNLRRSNQAVASNLVDGKRSHSQLSGTTSSMRLRSLTIRNTAGSLKEASSAIVDSTQSVEPSLCSANILVIESDRCYREDGAGVTLEVSASREWLLTVKRDGSTRYTFKAEKVMPSWSSSRFTNATMFSLDNGWKLEFNNRRDWSLFKALYKQCFDRNIPGPVAKFIPVPGVHGVTSYAESNNFIFQRPATYISVHGDEITRAMARKTANYDMDTDDEEWLSKLNIELQECVSEDSFELMIDAFEKVYYCNPDDSFDVKSAVSSCQDLGSKEVIEAVYTYWMRKRKQKRSLLIRIFQNHQSKRAPLIPKPLLRKKRSFKRQPGQFGRSYQPSLPRAFAAEQEALEENAMLRLKEAKASANASMEIAIQKRKRAQALAENADLATYKAAMLIKIAEAAVATGSVEVGAKYFLD</sequence>
<evidence type="ECO:0000256" key="1">
    <source>
        <dbReference type="ARBA" id="ARBA00004123"/>
    </source>
</evidence>
<feature type="region of interest" description="Disordered" evidence="7">
    <location>
        <begin position="19"/>
        <end position="70"/>
    </location>
</feature>
<comment type="subcellular location">
    <subcellularLocation>
        <location evidence="1 6">Nucleus</location>
    </subcellularLocation>
</comment>
<dbReference type="InterPro" id="IPR019542">
    <property type="entry name" value="Enhancer_polycomb-like_N"/>
</dbReference>
<protein>
    <recommendedName>
        <fullName evidence="6">Enhancer of polycomb-like protein</fullName>
    </recommendedName>
</protein>
<dbReference type="GO" id="GO:0035267">
    <property type="term" value="C:NuA4 histone acetyltransferase complex"/>
    <property type="evidence" value="ECO:0007669"/>
    <property type="project" value="InterPro"/>
</dbReference>
<evidence type="ECO:0000259" key="8">
    <source>
        <dbReference type="Pfam" id="PF10513"/>
    </source>
</evidence>
<dbReference type="GO" id="GO:0005634">
    <property type="term" value="C:nucleus"/>
    <property type="evidence" value="ECO:0007669"/>
    <property type="project" value="UniProtKB-SubCell"/>
</dbReference>
<organism evidence="9 10">
    <name type="scientific">Pisum sativum</name>
    <name type="common">Garden pea</name>
    <name type="synonym">Lathyrus oleraceus</name>
    <dbReference type="NCBI Taxonomy" id="3888"/>
    <lineage>
        <taxon>Eukaryota</taxon>
        <taxon>Viridiplantae</taxon>
        <taxon>Streptophyta</taxon>
        <taxon>Embryophyta</taxon>
        <taxon>Tracheophyta</taxon>
        <taxon>Spermatophyta</taxon>
        <taxon>Magnoliopsida</taxon>
        <taxon>eudicotyledons</taxon>
        <taxon>Gunneridae</taxon>
        <taxon>Pentapetalae</taxon>
        <taxon>rosids</taxon>
        <taxon>fabids</taxon>
        <taxon>Fabales</taxon>
        <taxon>Fabaceae</taxon>
        <taxon>Papilionoideae</taxon>
        <taxon>50 kb inversion clade</taxon>
        <taxon>NPAAA clade</taxon>
        <taxon>Hologalegina</taxon>
        <taxon>IRL clade</taxon>
        <taxon>Fabeae</taxon>
        <taxon>Lathyrus</taxon>
    </lineage>
</organism>
<reference evidence="9 10" key="1">
    <citation type="journal article" date="2022" name="Nat. Genet.">
        <title>Improved pea reference genome and pan-genome highlight genomic features and evolutionary characteristics.</title>
        <authorList>
            <person name="Yang T."/>
            <person name="Liu R."/>
            <person name="Luo Y."/>
            <person name="Hu S."/>
            <person name="Wang D."/>
            <person name="Wang C."/>
            <person name="Pandey M.K."/>
            <person name="Ge S."/>
            <person name="Xu Q."/>
            <person name="Li N."/>
            <person name="Li G."/>
            <person name="Huang Y."/>
            <person name="Saxena R.K."/>
            <person name="Ji Y."/>
            <person name="Li M."/>
            <person name="Yan X."/>
            <person name="He Y."/>
            <person name="Liu Y."/>
            <person name="Wang X."/>
            <person name="Xiang C."/>
            <person name="Varshney R.K."/>
            <person name="Ding H."/>
            <person name="Gao S."/>
            <person name="Zong X."/>
        </authorList>
    </citation>
    <scope>NUCLEOTIDE SEQUENCE [LARGE SCALE GENOMIC DNA]</scope>
    <source>
        <strain evidence="9 10">cv. Zhongwan 6</strain>
    </source>
</reference>